<name>A0ABN9C7Y5_9NEOB</name>
<comment type="caution">
    <text evidence="1">The sequence shown here is derived from an EMBL/GenBank/DDBJ whole genome shotgun (WGS) entry which is preliminary data.</text>
</comment>
<dbReference type="EMBL" id="CATNWA010008058">
    <property type="protein sequence ID" value="CAI9555317.1"/>
    <property type="molecule type" value="Genomic_DNA"/>
</dbReference>
<protein>
    <submittedName>
        <fullName evidence="1">Uncharacterized protein</fullName>
    </submittedName>
</protein>
<keyword evidence="2" id="KW-1185">Reference proteome</keyword>
<accession>A0ABN9C7Y5</accession>
<evidence type="ECO:0000313" key="2">
    <source>
        <dbReference type="Proteomes" id="UP001162483"/>
    </source>
</evidence>
<organism evidence="1 2">
    <name type="scientific">Staurois parvus</name>
    <dbReference type="NCBI Taxonomy" id="386267"/>
    <lineage>
        <taxon>Eukaryota</taxon>
        <taxon>Metazoa</taxon>
        <taxon>Chordata</taxon>
        <taxon>Craniata</taxon>
        <taxon>Vertebrata</taxon>
        <taxon>Euteleostomi</taxon>
        <taxon>Amphibia</taxon>
        <taxon>Batrachia</taxon>
        <taxon>Anura</taxon>
        <taxon>Neobatrachia</taxon>
        <taxon>Ranoidea</taxon>
        <taxon>Ranidae</taxon>
        <taxon>Staurois</taxon>
    </lineage>
</organism>
<sequence length="52" mass="5552">MGGSDGWHCWVALHGTALLEQVGGTAWHRWVALLRQVGGTAGHRWVALMGGT</sequence>
<gene>
    <name evidence="1" type="ORF">SPARVUS_LOCUS4363882</name>
</gene>
<dbReference type="Proteomes" id="UP001162483">
    <property type="component" value="Unassembled WGS sequence"/>
</dbReference>
<reference evidence="1" key="1">
    <citation type="submission" date="2023-05" db="EMBL/GenBank/DDBJ databases">
        <authorList>
            <person name="Stuckert A."/>
        </authorList>
    </citation>
    <scope>NUCLEOTIDE SEQUENCE</scope>
</reference>
<evidence type="ECO:0000313" key="1">
    <source>
        <dbReference type="EMBL" id="CAI9555317.1"/>
    </source>
</evidence>
<feature type="non-terminal residue" evidence="1">
    <location>
        <position position="52"/>
    </location>
</feature>
<proteinExistence type="predicted"/>